<dbReference type="EMBL" id="FOWD01000048">
    <property type="protein sequence ID" value="SFO61910.1"/>
    <property type="molecule type" value="Genomic_DNA"/>
</dbReference>
<proteinExistence type="predicted"/>
<dbReference type="STRING" id="1527.SAMN04489757_14823"/>
<accession>A0A1I5INN5</accession>
<dbReference type="AlphaFoldDB" id="A0A1I5INN5"/>
<sequence>MTENNLAIANIPIQQWGGLYNQEEALNIGTIFHDLNKPFFAAEAVTGSKNPIAPEAGNQGKSNIQIEREGLMTRITQLGFYLDDLTLYLDTHENDTQGIQLYHEISKEYAELRKQFAQNYYPLSRLCIPYCINDNETAFCWQEGPMPWEGACI</sequence>
<organism evidence="2 3">
    <name type="scientific">Anaerocolumna aminovalerica</name>
    <dbReference type="NCBI Taxonomy" id="1527"/>
    <lineage>
        <taxon>Bacteria</taxon>
        <taxon>Bacillati</taxon>
        <taxon>Bacillota</taxon>
        <taxon>Clostridia</taxon>
        <taxon>Lachnospirales</taxon>
        <taxon>Lachnospiraceae</taxon>
        <taxon>Anaerocolumna</taxon>
    </lineage>
</organism>
<dbReference type="RefSeq" id="WP_091688675.1">
    <property type="nucleotide sequence ID" value="NZ_BAABFM010000022.1"/>
</dbReference>
<name>A0A1I5INN5_9FIRM</name>
<dbReference type="Pfam" id="PF12652">
    <property type="entry name" value="CotJB"/>
    <property type="match status" value="1"/>
</dbReference>
<dbReference type="InterPro" id="IPR020256">
    <property type="entry name" value="Spore_coat_CotJA"/>
</dbReference>
<gene>
    <name evidence="2" type="ORF">SAMN04489757_14823</name>
</gene>
<dbReference type="OrthoDB" id="9804099at2"/>
<evidence type="ECO:0000259" key="1">
    <source>
        <dbReference type="Pfam" id="PF12652"/>
    </source>
</evidence>
<keyword evidence="3" id="KW-1185">Reference proteome</keyword>
<dbReference type="Proteomes" id="UP000198806">
    <property type="component" value="Unassembled WGS sequence"/>
</dbReference>
<reference evidence="2 3" key="1">
    <citation type="submission" date="2016-10" db="EMBL/GenBank/DDBJ databases">
        <authorList>
            <person name="de Groot N.N."/>
        </authorList>
    </citation>
    <scope>NUCLEOTIDE SEQUENCE [LARGE SCALE GENOMIC DNA]</scope>
    <source>
        <strain evidence="2 3">DSM 1283</strain>
    </source>
</reference>
<evidence type="ECO:0000313" key="3">
    <source>
        <dbReference type="Proteomes" id="UP000198806"/>
    </source>
</evidence>
<evidence type="ECO:0000313" key="2">
    <source>
        <dbReference type="EMBL" id="SFO61910.1"/>
    </source>
</evidence>
<protein>
    <submittedName>
        <fullName evidence="2">Spore coat associated protein JA (CotJA)</fullName>
    </submittedName>
</protein>
<dbReference type="Pfam" id="PF11007">
    <property type="entry name" value="CotJA"/>
    <property type="match status" value="1"/>
</dbReference>
<dbReference type="InterPro" id="IPR024207">
    <property type="entry name" value="CotJB_dom"/>
</dbReference>
<feature type="domain" description="Protein CotJB" evidence="1">
    <location>
        <begin position="71"/>
        <end position="149"/>
    </location>
</feature>